<evidence type="ECO:0000256" key="2">
    <source>
        <dbReference type="ARBA" id="ARBA00022679"/>
    </source>
</evidence>
<proteinExistence type="predicted"/>
<dbReference type="Gene3D" id="3.90.120.10">
    <property type="entry name" value="DNA Methylase, subunit A, domain 2"/>
    <property type="match status" value="1"/>
</dbReference>
<keyword evidence="3" id="KW-0949">S-adenosyl-L-methionine</keyword>
<dbReference type="InterPro" id="IPR001525">
    <property type="entry name" value="C5_MeTfrase"/>
</dbReference>
<evidence type="ECO:0000313" key="5">
    <source>
        <dbReference type="EMBL" id="OBQ24992.1"/>
    </source>
</evidence>
<dbReference type="EMBL" id="LJOY01000039">
    <property type="protein sequence ID" value="OBQ24992.1"/>
    <property type="molecule type" value="Genomic_DNA"/>
</dbReference>
<dbReference type="InterPro" id="IPR031303">
    <property type="entry name" value="C5_meth_CS"/>
</dbReference>
<dbReference type="SUPFAM" id="SSF53335">
    <property type="entry name" value="S-adenosyl-L-methionine-dependent methyltransferases"/>
    <property type="match status" value="1"/>
</dbReference>
<gene>
    <name evidence="5" type="ORF">AN481_12260</name>
</gene>
<evidence type="ECO:0000313" key="6">
    <source>
        <dbReference type="Proteomes" id="UP000092382"/>
    </source>
</evidence>
<evidence type="ECO:0000256" key="4">
    <source>
        <dbReference type="ARBA" id="ARBA00022747"/>
    </source>
</evidence>
<keyword evidence="1 5" id="KW-0489">Methyltransferase</keyword>
<dbReference type="InterPro" id="IPR029063">
    <property type="entry name" value="SAM-dependent_MTases_sf"/>
</dbReference>
<feature type="non-terminal residue" evidence="5">
    <location>
        <position position="1"/>
    </location>
</feature>
<protein>
    <submittedName>
        <fullName evidence="5">Cytosine methyltransferase</fullName>
    </submittedName>
</protein>
<sequence>TAKHACKLQGFPANFIYHQKDDTAKKHFGNAVPIPVVEYVVKELLRIIDV</sequence>
<accession>A0A1B7VVP4</accession>
<comment type="caution">
    <text evidence="5">The sequence shown here is derived from an EMBL/GenBank/DDBJ whole genome shotgun (WGS) entry which is preliminary data.</text>
</comment>
<dbReference type="Pfam" id="PF00145">
    <property type="entry name" value="DNA_methylase"/>
    <property type="match status" value="1"/>
</dbReference>
<evidence type="ECO:0000256" key="1">
    <source>
        <dbReference type="ARBA" id="ARBA00022603"/>
    </source>
</evidence>
<dbReference type="PATRIC" id="fig|1710894.3.peg.209"/>
<keyword evidence="4" id="KW-0680">Restriction system</keyword>
<dbReference type="STRING" id="1803587.GCA_001593825_02518"/>
<dbReference type="PROSITE" id="PS00095">
    <property type="entry name" value="C5_MTASE_2"/>
    <property type="match status" value="1"/>
</dbReference>
<dbReference type="GO" id="GO:0032259">
    <property type="term" value="P:methylation"/>
    <property type="evidence" value="ECO:0007669"/>
    <property type="project" value="UniProtKB-KW"/>
</dbReference>
<dbReference type="GO" id="GO:0008168">
    <property type="term" value="F:methyltransferase activity"/>
    <property type="evidence" value="ECO:0007669"/>
    <property type="project" value="UniProtKB-KW"/>
</dbReference>
<dbReference type="Proteomes" id="UP000092382">
    <property type="component" value="Unassembled WGS sequence"/>
</dbReference>
<organism evidence="5 6">
    <name type="scientific">Aphanizomenon flos-aquae LD13</name>
    <dbReference type="NCBI Taxonomy" id="1710894"/>
    <lineage>
        <taxon>Bacteria</taxon>
        <taxon>Bacillati</taxon>
        <taxon>Cyanobacteriota</taxon>
        <taxon>Cyanophyceae</taxon>
        <taxon>Nostocales</taxon>
        <taxon>Aphanizomenonaceae</taxon>
        <taxon>Aphanizomenon</taxon>
    </lineage>
</organism>
<evidence type="ECO:0000256" key="3">
    <source>
        <dbReference type="ARBA" id="ARBA00022691"/>
    </source>
</evidence>
<name>A0A1B7VVP4_APHFL</name>
<dbReference type="AlphaFoldDB" id="A0A1B7VVP4"/>
<dbReference type="GO" id="GO:0009307">
    <property type="term" value="P:DNA restriction-modification system"/>
    <property type="evidence" value="ECO:0007669"/>
    <property type="project" value="UniProtKB-KW"/>
</dbReference>
<keyword evidence="2 5" id="KW-0808">Transferase</keyword>
<reference evidence="5 6" key="1">
    <citation type="submission" date="2015-09" db="EMBL/GenBank/DDBJ databases">
        <title>Whole genome shotgun sequence assembly of Aphanizomenon flos-aquae UKL13.</title>
        <authorList>
            <person name="Driscoll C."/>
        </authorList>
    </citation>
    <scope>NUCLEOTIDE SEQUENCE [LARGE SCALE GENOMIC DNA]</scope>
    <source>
        <strain evidence="5">MDT13</strain>
    </source>
</reference>